<comment type="caution">
    <text evidence="2">The sequence shown here is derived from an EMBL/GenBank/DDBJ whole genome shotgun (WGS) entry which is preliminary data.</text>
</comment>
<evidence type="ECO:0000313" key="2">
    <source>
        <dbReference type="EMBL" id="RZT97900.1"/>
    </source>
</evidence>
<evidence type="ECO:0000313" key="3">
    <source>
        <dbReference type="Proteomes" id="UP000293671"/>
    </source>
</evidence>
<sequence length="159" mass="16750">MHPSAARTGWRFAVVAVATTLLAVAAAAQTQGGLYVAGAGFGFEAAAERAMAQNPGGRRFFLLSLPPETEALYATTTGARAVVRDRVVAANGVLLVCRRDIDNGKLRADALVPSVVAVRGWPPKGSNELPAGKRYFADEDPAKLPASNETLRRLRSTCS</sequence>
<organism evidence="2 3">
    <name type="scientific">Rivibacter subsaxonicus</name>
    <dbReference type="NCBI Taxonomy" id="457575"/>
    <lineage>
        <taxon>Bacteria</taxon>
        <taxon>Pseudomonadati</taxon>
        <taxon>Pseudomonadota</taxon>
        <taxon>Betaproteobacteria</taxon>
        <taxon>Burkholderiales</taxon>
        <taxon>Rivibacter</taxon>
    </lineage>
</organism>
<keyword evidence="3" id="KW-1185">Reference proteome</keyword>
<proteinExistence type="predicted"/>
<reference evidence="2 3" key="1">
    <citation type="submission" date="2019-02" db="EMBL/GenBank/DDBJ databases">
        <title>Genomic Encyclopedia of Type Strains, Phase IV (KMG-IV): sequencing the most valuable type-strain genomes for metagenomic binning, comparative biology and taxonomic classification.</title>
        <authorList>
            <person name="Goeker M."/>
        </authorList>
    </citation>
    <scope>NUCLEOTIDE SEQUENCE [LARGE SCALE GENOMIC DNA]</scope>
    <source>
        <strain evidence="2 3">DSM 19570</strain>
    </source>
</reference>
<dbReference type="Proteomes" id="UP000293671">
    <property type="component" value="Unassembled WGS sequence"/>
</dbReference>
<keyword evidence="1" id="KW-0732">Signal</keyword>
<name>A0A4Q7VNF9_9BURK</name>
<feature type="signal peptide" evidence="1">
    <location>
        <begin position="1"/>
        <end position="28"/>
    </location>
</feature>
<dbReference type="AlphaFoldDB" id="A0A4Q7VNF9"/>
<accession>A0A4Q7VNF9</accession>
<dbReference type="EMBL" id="SHKP01000006">
    <property type="protein sequence ID" value="RZT97900.1"/>
    <property type="molecule type" value="Genomic_DNA"/>
</dbReference>
<feature type="chain" id="PRO_5020786911" evidence="1">
    <location>
        <begin position="29"/>
        <end position="159"/>
    </location>
</feature>
<gene>
    <name evidence="2" type="ORF">EV670_2300</name>
</gene>
<dbReference type="RefSeq" id="WP_130432161.1">
    <property type="nucleotide sequence ID" value="NZ_SHKP01000006.1"/>
</dbReference>
<evidence type="ECO:0000256" key="1">
    <source>
        <dbReference type="SAM" id="SignalP"/>
    </source>
</evidence>
<protein>
    <submittedName>
        <fullName evidence="2">Uncharacterized protein</fullName>
    </submittedName>
</protein>